<dbReference type="Gene3D" id="1.10.150.80">
    <property type="entry name" value="HRDC domain"/>
    <property type="match status" value="1"/>
</dbReference>
<comment type="cofactor">
    <cofactor evidence="1">
        <name>Zn(2+)</name>
        <dbReference type="ChEBI" id="CHEBI:29105"/>
    </cofactor>
</comment>
<proteinExistence type="inferred from homology"/>
<dbReference type="GO" id="GO:0016787">
    <property type="term" value="F:hydrolase activity"/>
    <property type="evidence" value="ECO:0007669"/>
    <property type="project" value="UniProtKB-KW"/>
</dbReference>
<dbReference type="SMART" id="SM00956">
    <property type="entry name" value="RQC"/>
    <property type="match status" value="1"/>
</dbReference>
<dbReference type="STRING" id="1169540.A0A0G4FJZ2"/>
<dbReference type="GO" id="GO:0003677">
    <property type="term" value="F:DNA binding"/>
    <property type="evidence" value="ECO:0007669"/>
    <property type="project" value="UniProtKB-KW"/>
</dbReference>
<name>A0A0G4FJZ2_VITBC</name>
<dbReference type="SMART" id="SM00490">
    <property type="entry name" value="HELICc"/>
    <property type="match status" value="1"/>
</dbReference>
<dbReference type="InterPro" id="IPR036388">
    <property type="entry name" value="WH-like_DNA-bd_sf"/>
</dbReference>
<reference evidence="15 16" key="1">
    <citation type="submission" date="2014-11" db="EMBL/GenBank/DDBJ databases">
        <authorList>
            <person name="Zhu J."/>
            <person name="Qi W."/>
            <person name="Song R."/>
        </authorList>
    </citation>
    <scope>NUCLEOTIDE SEQUENCE [LARGE SCALE GENOMIC DNA]</scope>
</reference>
<dbReference type="InterPro" id="IPR010997">
    <property type="entry name" value="HRDC-like_sf"/>
</dbReference>
<keyword evidence="7" id="KW-0238">DNA-binding</keyword>
<feature type="compositionally biased region" description="Basic and acidic residues" evidence="11">
    <location>
        <begin position="763"/>
        <end position="789"/>
    </location>
</feature>
<dbReference type="InterPro" id="IPR027417">
    <property type="entry name" value="P-loop_NTPase"/>
</dbReference>
<evidence type="ECO:0000256" key="1">
    <source>
        <dbReference type="ARBA" id="ARBA00001947"/>
    </source>
</evidence>
<dbReference type="InterPro" id="IPR011545">
    <property type="entry name" value="DEAD/DEAH_box_helicase_dom"/>
</dbReference>
<evidence type="ECO:0000313" key="15">
    <source>
        <dbReference type="EMBL" id="CEM13711.1"/>
    </source>
</evidence>
<dbReference type="OrthoDB" id="10261556at2759"/>
<dbReference type="InterPro" id="IPR036390">
    <property type="entry name" value="WH_DNA-bd_sf"/>
</dbReference>
<evidence type="ECO:0000256" key="10">
    <source>
        <dbReference type="ARBA" id="ARBA00034808"/>
    </source>
</evidence>
<evidence type="ECO:0000256" key="9">
    <source>
        <dbReference type="ARBA" id="ARBA00034617"/>
    </source>
</evidence>
<dbReference type="Pfam" id="PF09382">
    <property type="entry name" value="RQC"/>
    <property type="match status" value="1"/>
</dbReference>
<feature type="domain" description="HRDC" evidence="12">
    <location>
        <begin position="626"/>
        <end position="707"/>
    </location>
</feature>
<evidence type="ECO:0000256" key="3">
    <source>
        <dbReference type="ARBA" id="ARBA00022741"/>
    </source>
</evidence>
<dbReference type="PROSITE" id="PS50967">
    <property type="entry name" value="HRDC"/>
    <property type="match status" value="1"/>
</dbReference>
<dbReference type="GO" id="GO:0005737">
    <property type="term" value="C:cytoplasm"/>
    <property type="evidence" value="ECO:0007669"/>
    <property type="project" value="TreeGrafter"/>
</dbReference>
<dbReference type="EMBL" id="CDMY01000447">
    <property type="protein sequence ID" value="CEM13711.1"/>
    <property type="molecule type" value="Genomic_DNA"/>
</dbReference>
<dbReference type="VEuPathDB" id="CryptoDB:Vbra_15540"/>
<dbReference type="FunFam" id="3.40.50.300:FF:002059">
    <property type="entry name" value="ADP-dependent DNA helicase RecQ"/>
    <property type="match status" value="1"/>
</dbReference>
<dbReference type="PhylomeDB" id="A0A0G4FJZ2"/>
<evidence type="ECO:0000256" key="6">
    <source>
        <dbReference type="ARBA" id="ARBA00022840"/>
    </source>
</evidence>
<feature type="compositionally biased region" description="Pro residues" evidence="11">
    <location>
        <begin position="710"/>
        <end position="720"/>
    </location>
</feature>
<protein>
    <recommendedName>
        <fullName evidence="10">DNA 3'-5' helicase</fullName>
        <ecNumber evidence="10">5.6.2.4</ecNumber>
    </recommendedName>
</protein>
<keyword evidence="5" id="KW-0347">Helicase</keyword>
<dbReference type="PROSITE" id="PS51194">
    <property type="entry name" value="HELICASE_CTER"/>
    <property type="match status" value="1"/>
</dbReference>
<dbReference type="PANTHER" id="PTHR13710:SF120">
    <property type="entry name" value="BIFUNCTIONAL 3'-5' EXONUCLEASE_ATP-DEPENDENT HELICASE WRN"/>
    <property type="match status" value="1"/>
</dbReference>
<dbReference type="EC" id="5.6.2.4" evidence="10"/>
<dbReference type="PROSITE" id="PS51192">
    <property type="entry name" value="HELICASE_ATP_BIND_1"/>
    <property type="match status" value="1"/>
</dbReference>
<keyword evidence="16" id="KW-1185">Reference proteome</keyword>
<dbReference type="AlphaFoldDB" id="A0A0G4FJZ2"/>
<dbReference type="InterPro" id="IPR044876">
    <property type="entry name" value="HRDC_dom_sf"/>
</dbReference>
<dbReference type="Gene3D" id="3.40.50.300">
    <property type="entry name" value="P-loop containing nucleotide triphosphate hydrolases"/>
    <property type="match status" value="2"/>
</dbReference>
<dbReference type="PANTHER" id="PTHR13710">
    <property type="entry name" value="DNA HELICASE RECQ FAMILY MEMBER"/>
    <property type="match status" value="1"/>
</dbReference>
<dbReference type="Proteomes" id="UP000041254">
    <property type="component" value="Unassembled WGS sequence"/>
</dbReference>
<dbReference type="InterPro" id="IPR002121">
    <property type="entry name" value="HRDC_dom"/>
</dbReference>
<evidence type="ECO:0000256" key="5">
    <source>
        <dbReference type="ARBA" id="ARBA00022806"/>
    </source>
</evidence>
<evidence type="ECO:0000256" key="2">
    <source>
        <dbReference type="ARBA" id="ARBA00005446"/>
    </source>
</evidence>
<dbReference type="GO" id="GO:0000724">
    <property type="term" value="P:double-strand break repair via homologous recombination"/>
    <property type="evidence" value="ECO:0007669"/>
    <property type="project" value="TreeGrafter"/>
</dbReference>
<dbReference type="CDD" id="cd17920">
    <property type="entry name" value="DEXHc_RecQ"/>
    <property type="match status" value="1"/>
</dbReference>
<dbReference type="GO" id="GO:0005524">
    <property type="term" value="F:ATP binding"/>
    <property type="evidence" value="ECO:0007669"/>
    <property type="project" value="UniProtKB-KW"/>
</dbReference>
<feature type="region of interest" description="Disordered" evidence="11">
    <location>
        <begin position="704"/>
        <end position="814"/>
    </location>
</feature>
<keyword evidence="6" id="KW-0067">ATP-binding</keyword>
<feature type="domain" description="Helicase C-terminal" evidence="14">
    <location>
        <begin position="257"/>
        <end position="401"/>
    </location>
</feature>
<dbReference type="InterPro" id="IPR018982">
    <property type="entry name" value="RQC_domain"/>
</dbReference>
<feature type="domain" description="Helicase ATP-binding" evidence="13">
    <location>
        <begin position="35"/>
        <end position="201"/>
    </location>
</feature>
<keyword evidence="3" id="KW-0547">Nucleotide-binding</keyword>
<feature type="compositionally biased region" description="Low complexity" evidence="11">
    <location>
        <begin position="729"/>
        <end position="740"/>
    </location>
</feature>
<keyword evidence="8" id="KW-0413">Isomerase</keyword>
<evidence type="ECO:0000259" key="12">
    <source>
        <dbReference type="PROSITE" id="PS50967"/>
    </source>
</evidence>
<dbReference type="SUPFAM" id="SSF47819">
    <property type="entry name" value="HRDC-like"/>
    <property type="match status" value="1"/>
</dbReference>
<comment type="similarity">
    <text evidence="2">Belongs to the helicase family. RecQ subfamily.</text>
</comment>
<dbReference type="SUPFAM" id="SSF46785">
    <property type="entry name" value="Winged helix' DNA-binding domain"/>
    <property type="match status" value="1"/>
</dbReference>
<dbReference type="GO" id="GO:0005694">
    <property type="term" value="C:chromosome"/>
    <property type="evidence" value="ECO:0007669"/>
    <property type="project" value="TreeGrafter"/>
</dbReference>
<dbReference type="InterPro" id="IPR001650">
    <property type="entry name" value="Helicase_C-like"/>
</dbReference>
<gene>
    <name evidence="15" type="ORF">Vbra_15540</name>
</gene>
<dbReference type="GO" id="GO:0043138">
    <property type="term" value="F:3'-5' DNA helicase activity"/>
    <property type="evidence" value="ECO:0007669"/>
    <property type="project" value="UniProtKB-EC"/>
</dbReference>
<dbReference type="Pfam" id="PF00271">
    <property type="entry name" value="Helicase_C"/>
    <property type="match status" value="1"/>
</dbReference>
<organism evidence="15 16">
    <name type="scientific">Vitrella brassicaformis (strain CCMP3155)</name>
    <dbReference type="NCBI Taxonomy" id="1169540"/>
    <lineage>
        <taxon>Eukaryota</taxon>
        <taxon>Sar</taxon>
        <taxon>Alveolata</taxon>
        <taxon>Colpodellida</taxon>
        <taxon>Vitrellaceae</taxon>
        <taxon>Vitrella</taxon>
    </lineage>
</organism>
<dbReference type="SMART" id="SM00487">
    <property type="entry name" value="DEXDc"/>
    <property type="match status" value="1"/>
</dbReference>
<evidence type="ECO:0000313" key="16">
    <source>
        <dbReference type="Proteomes" id="UP000041254"/>
    </source>
</evidence>
<evidence type="ECO:0000256" key="8">
    <source>
        <dbReference type="ARBA" id="ARBA00023235"/>
    </source>
</evidence>
<dbReference type="Pfam" id="PF00270">
    <property type="entry name" value="DEAD"/>
    <property type="match status" value="1"/>
</dbReference>
<dbReference type="GO" id="GO:0005634">
    <property type="term" value="C:nucleus"/>
    <property type="evidence" value="ECO:0007669"/>
    <property type="project" value="TreeGrafter"/>
</dbReference>
<evidence type="ECO:0000259" key="13">
    <source>
        <dbReference type="PROSITE" id="PS51192"/>
    </source>
</evidence>
<comment type="catalytic activity">
    <reaction evidence="9">
        <text>Couples ATP hydrolysis with the unwinding of duplex DNA by translocating in the 3'-5' direction.</text>
        <dbReference type="EC" id="5.6.2.4"/>
    </reaction>
</comment>
<dbReference type="InterPro" id="IPR014001">
    <property type="entry name" value="Helicase_ATP-bd"/>
</dbReference>
<sequence>MSPPLSPAALSASAERAMQKYYGFRELKKFQRDAVLACYRRQHCFIIKHTGAGKSLCYQLPSLMDKASGRFVLVISPLISLMQDQVHALMQRQIAAVLLGSASSYTWGDVLAGRYRLVYVSPEYVEKMVDTIAASKDRILLLAIDEVHCVSEWGHDFRPLYRKLYLLKRALSGVPVMGLTATCTMEVQSDVLHQLDLNIRDVLVLRSTINRTNLYYEVREKKGMQDDLGKLLAMPSVTLPRPQAKSRSEKTIDNAANTPDPLPFASTLIYVPTQRDAEEVASFLSDRGVQAAAYHAGLRPDRRLGVHEDFLQDKVQVVVATVAYGMGIDKPDIRRVIHYGLPRTLEAYVQQAGRAGRDGDLSECYLFWRDGDGATGRALILNDASTGKNTAEYTKHLMGLFGKVLEYAKAGSCRRDMLITYFREQQDYSQTAAAQGSSDDPQATKGICRKLADGSVTCSFCDMCRRRGRGRSSAPNTQVDISSEARILLAGVAACGGRFGITMPCKVVSGAGSTDVKQKGLTQLREYGSGRDRPVKFWTELGRILIREGLLTETVTSFSSAQSFMSTYMAVSVSPAGRRFIADRAKTLTTDQAERLFSFIRLSGEGGGGGERDAPRVAVSTAATLKRHEDDLYIVLRDIRSREGQRRKIAPVQILSNEVMRKAAGLRPTTIPQLRKTVEGIPETIDQTILQAMTTAIDKFCRDHYLTPDLNPPPPQPPPSRADAADGPSTSSRQRSAASSLPMKRKSSDSPSSADESGVCADRAVEHKRASIGERSERAERQEADEVRPRQLRAPVFDKDENSNAGDELLDMLA</sequence>
<dbReference type="InterPro" id="IPR004589">
    <property type="entry name" value="DNA_helicase_ATP-dep_RecQ"/>
</dbReference>
<keyword evidence="4" id="KW-0378">Hydrolase</keyword>
<dbReference type="GO" id="GO:0006260">
    <property type="term" value="P:DNA replication"/>
    <property type="evidence" value="ECO:0007669"/>
    <property type="project" value="InterPro"/>
</dbReference>
<dbReference type="GO" id="GO:0009378">
    <property type="term" value="F:four-way junction helicase activity"/>
    <property type="evidence" value="ECO:0007669"/>
    <property type="project" value="TreeGrafter"/>
</dbReference>
<dbReference type="Gene3D" id="1.10.10.10">
    <property type="entry name" value="Winged helix-like DNA-binding domain superfamily/Winged helix DNA-binding domain"/>
    <property type="match status" value="1"/>
</dbReference>
<dbReference type="NCBIfam" id="TIGR00614">
    <property type="entry name" value="recQ_fam"/>
    <property type="match status" value="1"/>
</dbReference>
<evidence type="ECO:0000256" key="7">
    <source>
        <dbReference type="ARBA" id="ARBA00023125"/>
    </source>
</evidence>
<dbReference type="InParanoid" id="A0A0G4FJZ2"/>
<evidence type="ECO:0000259" key="14">
    <source>
        <dbReference type="PROSITE" id="PS51194"/>
    </source>
</evidence>
<evidence type="ECO:0000256" key="11">
    <source>
        <dbReference type="SAM" id="MobiDB-lite"/>
    </source>
</evidence>
<evidence type="ECO:0000256" key="4">
    <source>
        <dbReference type="ARBA" id="ARBA00022801"/>
    </source>
</evidence>
<accession>A0A0G4FJZ2</accession>
<dbReference type="OMA" id="HVRQQWM"/>
<dbReference type="SUPFAM" id="SSF52540">
    <property type="entry name" value="P-loop containing nucleoside triphosphate hydrolases"/>
    <property type="match status" value="1"/>
</dbReference>